<evidence type="ECO:0000256" key="5">
    <source>
        <dbReference type="PROSITE-ProRule" id="PRU00339"/>
    </source>
</evidence>
<dbReference type="Proteomes" id="UP000886748">
    <property type="component" value="Unassembled WGS sequence"/>
</dbReference>
<feature type="repeat" description="TPR" evidence="5">
    <location>
        <begin position="38"/>
        <end position="71"/>
    </location>
</feature>
<reference evidence="6" key="1">
    <citation type="submission" date="2020-10" db="EMBL/GenBank/DDBJ databases">
        <authorList>
            <person name="Gilroy R."/>
        </authorList>
    </citation>
    <scope>NUCLEOTIDE SEQUENCE</scope>
    <source>
        <strain evidence="6">CHK154-7741</strain>
    </source>
</reference>
<dbReference type="SUPFAM" id="SSF48452">
    <property type="entry name" value="TPR-like"/>
    <property type="match status" value="1"/>
</dbReference>
<dbReference type="GO" id="GO:0006626">
    <property type="term" value="P:protein targeting to mitochondrion"/>
    <property type="evidence" value="ECO:0007669"/>
    <property type="project" value="TreeGrafter"/>
</dbReference>
<dbReference type="InterPro" id="IPR011990">
    <property type="entry name" value="TPR-like_helical_dom_sf"/>
</dbReference>
<sequence>MTDYKTFLDEGIAEIHKGNFEKGIEKINQSIDLKNDWEIPYFYRAVAYHSLEKYDEAMLDYSKSIQLNEKMTDAYYNRARISLTRKDIQNPDIKKAVEDLEKALELDEKFLDALYAIAAAHKKLGNYQTALNYLDKLIKIEPDAINAKALKKLIQQKYL</sequence>
<keyword evidence="4 5" id="KW-0802">TPR repeat</keyword>
<keyword evidence="3" id="KW-0677">Repeat</keyword>
<dbReference type="PANTHER" id="PTHR45984:SF1">
    <property type="entry name" value="SPAG1 AXONEMAL DYNEIN ASSEMBLY FACTOR"/>
    <property type="match status" value="1"/>
</dbReference>
<dbReference type="PROSITE" id="PS50005">
    <property type="entry name" value="TPR"/>
    <property type="match status" value="2"/>
</dbReference>
<dbReference type="PROSITE" id="PS50293">
    <property type="entry name" value="TPR_REGION"/>
    <property type="match status" value="1"/>
</dbReference>
<organism evidence="6 7">
    <name type="scientific">Candidatus Limenecus avicola</name>
    <dbReference type="NCBI Taxonomy" id="2840847"/>
    <lineage>
        <taxon>Bacteria</taxon>
        <taxon>Bacillati</taxon>
        <taxon>Bacillota</taxon>
        <taxon>Clostridia</taxon>
        <taxon>Eubacteriales</taxon>
        <taxon>Clostridiaceae</taxon>
        <taxon>Clostridiaceae incertae sedis</taxon>
        <taxon>Candidatus Limenecus</taxon>
    </lineage>
</organism>
<evidence type="ECO:0000256" key="1">
    <source>
        <dbReference type="ARBA" id="ARBA00004496"/>
    </source>
</evidence>
<evidence type="ECO:0000256" key="3">
    <source>
        <dbReference type="ARBA" id="ARBA00022737"/>
    </source>
</evidence>
<comment type="subcellular location">
    <subcellularLocation>
        <location evidence="1">Cytoplasm</location>
    </subcellularLocation>
</comment>
<accession>A0A9D1SQK8</accession>
<dbReference type="InterPro" id="IPR051982">
    <property type="entry name" value="CiliaryAsmbly_MitoImport"/>
</dbReference>
<evidence type="ECO:0000256" key="2">
    <source>
        <dbReference type="ARBA" id="ARBA00022490"/>
    </source>
</evidence>
<evidence type="ECO:0000313" key="6">
    <source>
        <dbReference type="EMBL" id="HIU91765.1"/>
    </source>
</evidence>
<dbReference type="AlphaFoldDB" id="A0A9D1SQK8"/>
<feature type="repeat" description="TPR" evidence="5">
    <location>
        <begin position="111"/>
        <end position="144"/>
    </location>
</feature>
<dbReference type="Gene3D" id="1.25.40.10">
    <property type="entry name" value="Tetratricopeptide repeat domain"/>
    <property type="match status" value="2"/>
</dbReference>
<reference evidence="6" key="2">
    <citation type="journal article" date="2021" name="PeerJ">
        <title>Extensive microbial diversity within the chicken gut microbiome revealed by metagenomics and culture.</title>
        <authorList>
            <person name="Gilroy R."/>
            <person name="Ravi A."/>
            <person name="Getino M."/>
            <person name="Pursley I."/>
            <person name="Horton D.L."/>
            <person name="Alikhan N.F."/>
            <person name="Baker D."/>
            <person name="Gharbi K."/>
            <person name="Hall N."/>
            <person name="Watson M."/>
            <person name="Adriaenssens E.M."/>
            <person name="Foster-Nyarko E."/>
            <person name="Jarju S."/>
            <person name="Secka A."/>
            <person name="Antonio M."/>
            <person name="Oren A."/>
            <person name="Chaudhuri R.R."/>
            <person name="La Ragione R."/>
            <person name="Hildebrand F."/>
            <person name="Pallen M.J."/>
        </authorList>
    </citation>
    <scope>NUCLEOTIDE SEQUENCE</scope>
    <source>
        <strain evidence="6">CHK154-7741</strain>
    </source>
</reference>
<evidence type="ECO:0000313" key="7">
    <source>
        <dbReference type="Proteomes" id="UP000886748"/>
    </source>
</evidence>
<protein>
    <submittedName>
        <fullName evidence="6">Tetratricopeptide repeat protein</fullName>
    </submittedName>
</protein>
<dbReference type="EMBL" id="DVOD01000013">
    <property type="protein sequence ID" value="HIU91765.1"/>
    <property type="molecule type" value="Genomic_DNA"/>
</dbReference>
<dbReference type="Pfam" id="PF00515">
    <property type="entry name" value="TPR_1"/>
    <property type="match status" value="1"/>
</dbReference>
<keyword evidence="2" id="KW-0963">Cytoplasm</keyword>
<proteinExistence type="predicted"/>
<comment type="caution">
    <text evidence="6">The sequence shown here is derived from an EMBL/GenBank/DDBJ whole genome shotgun (WGS) entry which is preliminary data.</text>
</comment>
<dbReference type="Pfam" id="PF14853">
    <property type="entry name" value="Fis1_TPR_C"/>
    <property type="match status" value="1"/>
</dbReference>
<dbReference type="GO" id="GO:0031072">
    <property type="term" value="F:heat shock protein binding"/>
    <property type="evidence" value="ECO:0007669"/>
    <property type="project" value="TreeGrafter"/>
</dbReference>
<gene>
    <name evidence="6" type="ORF">IAD26_01380</name>
</gene>
<dbReference type="PANTHER" id="PTHR45984">
    <property type="entry name" value="RNA (RNA) POLYMERASE II ASSOCIATED PROTEIN HOMOLOG"/>
    <property type="match status" value="1"/>
</dbReference>
<dbReference type="GO" id="GO:0005829">
    <property type="term" value="C:cytosol"/>
    <property type="evidence" value="ECO:0007669"/>
    <property type="project" value="TreeGrafter"/>
</dbReference>
<dbReference type="InterPro" id="IPR019734">
    <property type="entry name" value="TPR_rpt"/>
</dbReference>
<dbReference type="InterPro" id="IPR028061">
    <property type="entry name" value="Fis1_TPR_C"/>
</dbReference>
<dbReference type="SMART" id="SM00028">
    <property type="entry name" value="TPR"/>
    <property type="match status" value="4"/>
</dbReference>
<dbReference type="Pfam" id="PF13181">
    <property type="entry name" value="TPR_8"/>
    <property type="match status" value="1"/>
</dbReference>
<name>A0A9D1SQK8_9CLOT</name>
<evidence type="ECO:0000256" key="4">
    <source>
        <dbReference type="ARBA" id="ARBA00022803"/>
    </source>
</evidence>